<dbReference type="SUPFAM" id="SSF160350">
    <property type="entry name" value="Rnp2-like"/>
    <property type="match status" value="1"/>
</dbReference>
<dbReference type="GO" id="GO:0006629">
    <property type="term" value="P:lipid metabolic process"/>
    <property type="evidence" value="ECO:0007669"/>
    <property type="project" value="InterPro"/>
</dbReference>
<keyword evidence="2" id="KW-0472">Membrane</keyword>
<dbReference type="GO" id="GO:1902555">
    <property type="term" value="C:endoribonuclease complex"/>
    <property type="evidence" value="ECO:0007669"/>
    <property type="project" value="UniProtKB-ARBA"/>
</dbReference>
<comment type="caution">
    <text evidence="4">The sequence shown here is derived from an EMBL/GenBank/DDBJ whole genome shotgun (WGS) entry which is preliminary data.</text>
</comment>
<dbReference type="CDD" id="cd03509">
    <property type="entry name" value="DesA_FADS-like"/>
    <property type="match status" value="1"/>
</dbReference>
<evidence type="ECO:0000256" key="2">
    <source>
        <dbReference type="SAM" id="Phobius"/>
    </source>
</evidence>
<organism evidence="4 5">
    <name type="scientific">Pseudomonas oryzihabitans</name>
    <dbReference type="NCBI Taxonomy" id="47885"/>
    <lineage>
        <taxon>Bacteria</taxon>
        <taxon>Pseudomonadati</taxon>
        <taxon>Pseudomonadota</taxon>
        <taxon>Gammaproteobacteria</taxon>
        <taxon>Pseudomonadales</taxon>
        <taxon>Pseudomonadaceae</taxon>
        <taxon>Pseudomonas</taxon>
    </lineage>
</organism>
<keyword evidence="1" id="KW-0819">tRNA processing</keyword>
<feature type="domain" description="Fatty acid desaturase" evidence="3">
    <location>
        <begin position="63"/>
        <end position="285"/>
    </location>
</feature>
<protein>
    <submittedName>
        <fullName evidence="4">Fatty acid desaturase</fullName>
    </submittedName>
</protein>
<reference evidence="4" key="1">
    <citation type="submission" date="2023-08" db="EMBL/GenBank/DDBJ databases">
        <title>Functional and genomic diversity of the sorghum phyllosphere microbiome.</title>
        <authorList>
            <person name="Shade A."/>
        </authorList>
    </citation>
    <scope>NUCLEOTIDE SEQUENCE</scope>
    <source>
        <strain evidence="4">SORGH_AS_0201</strain>
    </source>
</reference>
<dbReference type="Proteomes" id="UP001268036">
    <property type="component" value="Unassembled WGS sequence"/>
</dbReference>
<gene>
    <name evidence="4" type="ORF">QE440_004699</name>
</gene>
<dbReference type="InterPro" id="IPR005804">
    <property type="entry name" value="FA_desaturase_dom"/>
</dbReference>
<sequence length="338" mass="38893">MRWDVVVTVYLDTRHRRLVKLLARTFMARSEWPTWILLIGVYGGWLGLIAAWPLLGYWTLPPLILVVVLQQSLQHELIHGHPTPWPRINAALAYPPLGLWFPYPLYRDSHLAHHRREHLTDPTLDPESRYVDGELWERRGATGRGLLWLDKTLIGRILIGPVLALHGMVGHEVRRWRQGEQGVLRVWLVHLGWVAALLTSIQHFSGMPLLVYVLGIAWPALALALVRSFYEHRPAQDPAQRCVLNESAGVLRLLFLNNTLHLVHHDLPGLPWYLIPRVYRARRSAYRVRSGDFVFSGFRELGRRFAWQAVDAPVHPSAKVSRGERAGDERPCVHCLPW</sequence>
<name>A0AAJ2BMW7_9PSED</name>
<evidence type="ECO:0000313" key="5">
    <source>
        <dbReference type="Proteomes" id="UP001268036"/>
    </source>
</evidence>
<feature type="transmembrane region" description="Helical" evidence="2">
    <location>
        <begin position="34"/>
        <end position="55"/>
    </location>
</feature>
<dbReference type="InterPro" id="IPR038085">
    <property type="entry name" value="Rnp2-like_sf"/>
</dbReference>
<dbReference type="Pfam" id="PF00487">
    <property type="entry name" value="FA_desaturase"/>
    <property type="match status" value="1"/>
</dbReference>
<evidence type="ECO:0000259" key="3">
    <source>
        <dbReference type="Pfam" id="PF00487"/>
    </source>
</evidence>
<dbReference type="GO" id="GO:1990904">
    <property type="term" value="C:ribonucleoprotein complex"/>
    <property type="evidence" value="ECO:0007669"/>
    <property type="project" value="UniProtKB-ARBA"/>
</dbReference>
<keyword evidence="2" id="KW-1133">Transmembrane helix</keyword>
<feature type="transmembrane region" description="Helical" evidence="2">
    <location>
        <begin position="182"/>
        <end position="201"/>
    </location>
</feature>
<proteinExistence type="predicted"/>
<evidence type="ECO:0000256" key="1">
    <source>
        <dbReference type="ARBA" id="ARBA00022694"/>
    </source>
</evidence>
<feature type="transmembrane region" description="Helical" evidence="2">
    <location>
        <begin position="153"/>
        <end position="170"/>
    </location>
</feature>
<accession>A0AAJ2BMW7</accession>
<keyword evidence="2" id="KW-0812">Transmembrane</keyword>
<feature type="transmembrane region" description="Helical" evidence="2">
    <location>
        <begin position="207"/>
        <end position="226"/>
    </location>
</feature>
<dbReference type="EMBL" id="JAVJAF010000001">
    <property type="protein sequence ID" value="MDR6236958.1"/>
    <property type="molecule type" value="Genomic_DNA"/>
</dbReference>
<dbReference type="GO" id="GO:0008033">
    <property type="term" value="P:tRNA processing"/>
    <property type="evidence" value="ECO:0007669"/>
    <property type="project" value="UniProtKB-KW"/>
</dbReference>
<evidence type="ECO:0000313" key="4">
    <source>
        <dbReference type="EMBL" id="MDR6236958.1"/>
    </source>
</evidence>
<dbReference type="AlphaFoldDB" id="A0AAJ2BMW7"/>